<dbReference type="GO" id="GO:0008726">
    <property type="term" value="F:alkanesulfonate monooxygenase activity"/>
    <property type="evidence" value="ECO:0007669"/>
    <property type="project" value="TreeGrafter"/>
</dbReference>
<evidence type="ECO:0000259" key="5">
    <source>
        <dbReference type="Pfam" id="PF00296"/>
    </source>
</evidence>
<dbReference type="EMBL" id="CAFBOS010000282">
    <property type="protein sequence ID" value="CAB5024722.1"/>
    <property type="molecule type" value="Genomic_DNA"/>
</dbReference>
<dbReference type="PANTHER" id="PTHR42847">
    <property type="entry name" value="ALKANESULFONATE MONOOXYGENASE"/>
    <property type="match status" value="1"/>
</dbReference>
<reference evidence="6" key="1">
    <citation type="submission" date="2020-05" db="EMBL/GenBank/DDBJ databases">
        <authorList>
            <person name="Chiriac C."/>
            <person name="Salcher M."/>
            <person name="Ghai R."/>
            <person name="Kavagutti S V."/>
        </authorList>
    </citation>
    <scope>NUCLEOTIDE SEQUENCE</scope>
</reference>
<dbReference type="SUPFAM" id="SSF51679">
    <property type="entry name" value="Bacterial luciferase-like"/>
    <property type="match status" value="1"/>
</dbReference>
<feature type="domain" description="Luciferase-like" evidence="5">
    <location>
        <begin position="1"/>
        <end position="293"/>
    </location>
</feature>
<dbReference type="NCBIfam" id="TIGR03619">
    <property type="entry name" value="F420_Rv2161c"/>
    <property type="match status" value="1"/>
</dbReference>
<sequence length="336" mass="36330">MKFGVVIPNHGPFGDRGAIRELITAAEDLGFDTAWFGDHVVIPDYAKNLSHPNWFDALACCIFGAGLTSRLRFGTDVLVLPYRNPVVLSQLVAGADQLSDGRITLGVGVGYISGEFAALGTPPYDERGAITDEYLEVLRALWSADGAVSHHGRYINFDDVHASPAPLQQPFPLWVGGNNPRGLRRAALLGNGWHPLFPTPEEYAAGRSRILATRDEFGLDQPFAFSFSCPGVAVLDPGAPRATPLSYDDFPDIPAEYRYAPPFPTTADGRTRFVGSAEEVAADIADYAAAGVEHLALRFWTADPTARVADVLAQFERFAREVTPLCVGRSRDAAPS</sequence>
<dbReference type="Gene3D" id="3.20.20.30">
    <property type="entry name" value="Luciferase-like domain"/>
    <property type="match status" value="1"/>
</dbReference>
<evidence type="ECO:0000256" key="1">
    <source>
        <dbReference type="ARBA" id="ARBA00022630"/>
    </source>
</evidence>
<name>A0A6J6UJV9_9ZZZZ</name>
<gene>
    <name evidence="6" type="ORF">UFOPK2754_02304</name>
    <name evidence="7" type="ORF">UFOPK3967_02975</name>
</gene>
<protein>
    <submittedName>
        <fullName evidence="6">Unannotated protein</fullName>
    </submittedName>
</protein>
<evidence type="ECO:0000313" key="6">
    <source>
        <dbReference type="EMBL" id="CAB4759368.1"/>
    </source>
</evidence>
<keyword evidence="2" id="KW-0288">FMN</keyword>
<dbReference type="AlphaFoldDB" id="A0A6J6UJV9"/>
<dbReference type="InterPro" id="IPR050172">
    <property type="entry name" value="SsuD_RutA_monooxygenase"/>
</dbReference>
<evidence type="ECO:0000256" key="3">
    <source>
        <dbReference type="ARBA" id="ARBA00023002"/>
    </source>
</evidence>
<keyword evidence="1" id="KW-0285">Flavoprotein</keyword>
<dbReference type="GO" id="GO:0046306">
    <property type="term" value="P:alkanesulfonate catabolic process"/>
    <property type="evidence" value="ECO:0007669"/>
    <property type="project" value="TreeGrafter"/>
</dbReference>
<keyword evidence="3" id="KW-0560">Oxidoreductase</keyword>
<dbReference type="InterPro" id="IPR036661">
    <property type="entry name" value="Luciferase-like_sf"/>
</dbReference>
<evidence type="ECO:0000313" key="7">
    <source>
        <dbReference type="EMBL" id="CAB5024722.1"/>
    </source>
</evidence>
<proteinExistence type="predicted"/>
<dbReference type="Pfam" id="PF00296">
    <property type="entry name" value="Bac_luciferase"/>
    <property type="match status" value="1"/>
</dbReference>
<keyword evidence="4" id="KW-0503">Monooxygenase</keyword>
<accession>A0A6J6UJV9</accession>
<organism evidence="6">
    <name type="scientific">freshwater metagenome</name>
    <dbReference type="NCBI Taxonomy" id="449393"/>
    <lineage>
        <taxon>unclassified sequences</taxon>
        <taxon>metagenomes</taxon>
        <taxon>ecological metagenomes</taxon>
    </lineage>
</organism>
<dbReference type="PANTHER" id="PTHR42847:SF4">
    <property type="entry name" value="ALKANESULFONATE MONOOXYGENASE-RELATED"/>
    <property type="match status" value="1"/>
</dbReference>
<evidence type="ECO:0000256" key="2">
    <source>
        <dbReference type="ARBA" id="ARBA00022643"/>
    </source>
</evidence>
<dbReference type="InterPro" id="IPR011251">
    <property type="entry name" value="Luciferase-like_dom"/>
</dbReference>
<dbReference type="InterPro" id="IPR019921">
    <property type="entry name" value="Lucif-like_OxRdtase_Rv2161c"/>
</dbReference>
<dbReference type="EMBL" id="CAEZYR010000099">
    <property type="protein sequence ID" value="CAB4759368.1"/>
    <property type="molecule type" value="Genomic_DNA"/>
</dbReference>
<evidence type="ECO:0000256" key="4">
    <source>
        <dbReference type="ARBA" id="ARBA00023033"/>
    </source>
</evidence>